<dbReference type="GO" id="GO:0043328">
    <property type="term" value="P:protein transport to vacuole involved in ubiquitin-dependent protein catabolic process via the multivesicular body sorting pathway"/>
    <property type="evidence" value="ECO:0007669"/>
    <property type="project" value="TreeGrafter"/>
</dbReference>
<dbReference type="GO" id="GO:0044877">
    <property type="term" value="F:protein-containing complex binding"/>
    <property type="evidence" value="ECO:0007669"/>
    <property type="project" value="TreeGrafter"/>
</dbReference>
<comment type="similarity">
    <text evidence="7">Belongs to the VPS28 family.</text>
</comment>
<keyword evidence="12" id="KW-1185">Reference proteome</keyword>
<dbReference type="GO" id="GO:0031902">
    <property type="term" value="C:late endosome membrane"/>
    <property type="evidence" value="ECO:0007669"/>
    <property type="project" value="UniProtKB-SubCell"/>
</dbReference>
<dbReference type="Gene3D" id="1.20.120.1130">
    <property type="match status" value="1"/>
</dbReference>
<proteinExistence type="inferred from homology"/>
<organism evidence="11 12">
    <name type="scientific">Clydaea vesicula</name>
    <dbReference type="NCBI Taxonomy" id="447962"/>
    <lineage>
        <taxon>Eukaryota</taxon>
        <taxon>Fungi</taxon>
        <taxon>Fungi incertae sedis</taxon>
        <taxon>Chytridiomycota</taxon>
        <taxon>Chytridiomycota incertae sedis</taxon>
        <taxon>Chytridiomycetes</taxon>
        <taxon>Lobulomycetales</taxon>
        <taxon>Lobulomycetaceae</taxon>
        <taxon>Clydaea</taxon>
    </lineage>
</organism>
<comment type="subcellular location">
    <subcellularLocation>
        <location evidence="1">Late endosome membrane</location>
        <topology evidence="1">Peripheral membrane protein</topology>
    </subcellularLocation>
</comment>
<evidence type="ECO:0000256" key="4">
    <source>
        <dbReference type="ARBA" id="ARBA00022753"/>
    </source>
</evidence>
<dbReference type="InterPro" id="IPR038358">
    <property type="entry name" value="VPS28_N_sf"/>
</dbReference>
<keyword evidence="2 7" id="KW-0813">Transport</keyword>
<dbReference type="Pfam" id="PF03997">
    <property type="entry name" value="VPS28"/>
    <property type="match status" value="1"/>
</dbReference>
<evidence type="ECO:0000256" key="8">
    <source>
        <dbReference type="SAM" id="MobiDB-lite"/>
    </source>
</evidence>
<gene>
    <name evidence="11" type="ORF">HK099_008507</name>
</gene>
<keyword evidence="3" id="KW-0479">Metal-binding</keyword>
<comment type="caution">
    <text evidence="11">The sequence shown here is derived from an EMBL/GenBank/DDBJ whole genome shotgun (WGS) entry which is preliminary data.</text>
</comment>
<evidence type="ECO:0000313" key="12">
    <source>
        <dbReference type="Proteomes" id="UP001211065"/>
    </source>
</evidence>
<feature type="compositionally biased region" description="Low complexity" evidence="8">
    <location>
        <begin position="639"/>
        <end position="652"/>
    </location>
</feature>
<dbReference type="GO" id="GO:0000813">
    <property type="term" value="C:ESCRT I complex"/>
    <property type="evidence" value="ECO:0007669"/>
    <property type="project" value="InterPro"/>
</dbReference>
<dbReference type="InterPro" id="IPR017898">
    <property type="entry name" value="VPS28_N"/>
</dbReference>
<sequence>MLIKTYVEIDPRVKPLIMTVKHWAKSRKLNDAVKGGTLSSYCWVMMTLNFLQTRTPPILPSLQEIYSSQLKSNPDSVQPTIVDGVDCSFYEDLESLQTFGNKNFESLGSLLHGFFRHYAYEFDYTTQVVSVKHGSLLTKNEKGWDKDVERLYRFLCVEEPFNNQRNLSNSADAISVIGIRNEFRRAANLLASTGDLNIVCEEYIFNSNFNSYYYNHHGNVGNFYARTQWKKFGNQDHYFSRHNDGRRPYSSTFFQTYPPEQHTEFRSKENFKDMNNENLGAYVYYNNLPKLQSYQISPFPVGSDIKSEKTIKPRSLNQDAKNNNSKKFSNFTPQFNPSIHNIYWNLKNINTQQLPHEDNQYSRLQDNLLNHHYVGGDLSTTTNRNFNGSLYKKRITNYNRNYEISKTKDDFNVGDTTIREYTGNGYGYSTISSNSNRKDEHQRLNQQHKVQPKVKPLLQQQRPQPQIISTQPGADLINIKNIDENKISSTDNKYNLIELSKDDQNLKHSINAALNSNGNFFLTNNGNAKLEKKRTSTKGMLLWANRSQRHSPANNPELESVQTMFQGLFNLKKSEQKNNCSSTKKTKSHLKNGSISNVNFINDVKNPKHTSNKNSNNAVNDSKKNKEDKFNQQNDKNSKNTNNHENNFNTDFNNKKFTDNSKNLPKNSTINSFFVQPLNRSRSNSLPSVFSNNSLMNSNSLWAKEEYQQVARPSSAMMIKNEHMINNDLLCEESNSSDDDENYVINNHAEVIEENKTAVSISEEAALVSSEQDSDRIVSVAPPPMSYRDAAALEREIVENQAELYSLVLAIEHLEKAYIRASVTPKEYTEQCLHLISQFKTISQLLNVENLPLFLSSLNSTPLAALKRLQIGVPATFEHKTEVNKNSAKHVAETVQVFITLMDSLKLNLIAVDQIHPLLSDLILSLNKVDTLDGKYDEEKEKIKNWLIELNKMKASEELDDDQVRQLLFDLERIYGTSAHTEFHRQLDI</sequence>
<evidence type="ECO:0000313" key="11">
    <source>
        <dbReference type="EMBL" id="KAJ3224402.1"/>
    </source>
</evidence>
<protein>
    <submittedName>
        <fullName evidence="11">Uncharacterized protein</fullName>
    </submittedName>
</protein>
<reference evidence="11" key="1">
    <citation type="submission" date="2020-05" db="EMBL/GenBank/DDBJ databases">
        <title>Phylogenomic resolution of chytrid fungi.</title>
        <authorList>
            <person name="Stajich J.E."/>
            <person name="Amses K."/>
            <person name="Simmons R."/>
            <person name="Seto K."/>
            <person name="Myers J."/>
            <person name="Bonds A."/>
            <person name="Quandt C.A."/>
            <person name="Barry K."/>
            <person name="Liu P."/>
            <person name="Grigoriev I."/>
            <person name="Longcore J.E."/>
            <person name="James T.Y."/>
        </authorList>
    </citation>
    <scope>NUCLEOTIDE SEQUENCE</scope>
    <source>
        <strain evidence="11">JEL0476</strain>
    </source>
</reference>
<keyword evidence="5" id="KW-0460">Magnesium</keyword>
<dbReference type="PROSITE" id="PS51310">
    <property type="entry name" value="VPS28_C"/>
    <property type="match status" value="1"/>
</dbReference>
<dbReference type="Proteomes" id="UP001211065">
    <property type="component" value="Unassembled WGS sequence"/>
</dbReference>
<dbReference type="Gene3D" id="1.20.1440.200">
    <property type="match status" value="1"/>
</dbReference>
<dbReference type="InterPro" id="IPR017899">
    <property type="entry name" value="VPS28_C"/>
</dbReference>
<dbReference type="InterPro" id="IPR007143">
    <property type="entry name" value="Vps28"/>
</dbReference>
<keyword evidence="6 7" id="KW-0653">Protein transport</keyword>
<dbReference type="SUPFAM" id="SSF140111">
    <property type="entry name" value="Endosomal sorting complex assembly domain"/>
    <property type="match status" value="1"/>
</dbReference>
<dbReference type="InterPro" id="IPR037206">
    <property type="entry name" value="VPS28_C_sf"/>
</dbReference>
<dbReference type="EMBL" id="JADGJW010000094">
    <property type="protein sequence ID" value="KAJ3224402.1"/>
    <property type="molecule type" value="Genomic_DNA"/>
</dbReference>
<evidence type="ECO:0000256" key="5">
    <source>
        <dbReference type="ARBA" id="ARBA00022842"/>
    </source>
</evidence>
<dbReference type="GO" id="GO:0046872">
    <property type="term" value="F:metal ion binding"/>
    <property type="evidence" value="ECO:0007669"/>
    <property type="project" value="UniProtKB-KW"/>
</dbReference>
<dbReference type="Pfam" id="PF03828">
    <property type="entry name" value="PAP_assoc"/>
    <property type="match status" value="1"/>
</dbReference>
<keyword evidence="4" id="KW-0967">Endosome</keyword>
<dbReference type="InterPro" id="IPR037202">
    <property type="entry name" value="ESCRT_assembly_dom"/>
</dbReference>
<evidence type="ECO:0000259" key="9">
    <source>
        <dbReference type="PROSITE" id="PS51310"/>
    </source>
</evidence>
<evidence type="ECO:0000256" key="3">
    <source>
        <dbReference type="ARBA" id="ARBA00022723"/>
    </source>
</evidence>
<evidence type="ECO:0000256" key="6">
    <source>
        <dbReference type="ARBA" id="ARBA00022927"/>
    </source>
</evidence>
<dbReference type="InterPro" id="IPR002058">
    <property type="entry name" value="PAP_assoc"/>
</dbReference>
<dbReference type="FunFam" id="1.20.120.1130:FF:000001">
    <property type="entry name" value="Vacuolar protein sorting-associated protein 28 homolog"/>
    <property type="match status" value="1"/>
</dbReference>
<accession>A0AAD5U4P2</accession>
<feature type="region of interest" description="Disordered" evidence="8">
    <location>
        <begin position="575"/>
        <end position="666"/>
    </location>
</feature>
<dbReference type="PANTHER" id="PTHR12937">
    <property type="entry name" value="VACUOLAR PROTEIN SORTING 28, ISOFORM 2 VPS28"/>
    <property type="match status" value="1"/>
</dbReference>
<feature type="domain" description="VPS28 N-terminal" evidence="10">
    <location>
        <begin position="754"/>
        <end position="879"/>
    </location>
</feature>
<dbReference type="PANTHER" id="PTHR12937:SF0">
    <property type="entry name" value="VACUOLAR PROTEIN SORTING-ASSOCIATED PROTEIN 28 HOMOLOG"/>
    <property type="match status" value="1"/>
</dbReference>
<dbReference type="SUPFAM" id="SSF140427">
    <property type="entry name" value="VPS28 C-terminal domain-like"/>
    <property type="match status" value="1"/>
</dbReference>
<evidence type="ECO:0000256" key="2">
    <source>
        <dbReference type="ARBA" id="ARBA00022448"/>
    </source>
</evidence>
<evidence type="ECO:0000256" key="1">
    <source>
        <dbReference type="ARBA" id="ARBA00004633"/>
    </source>
</evidence>
<dbReference type="Gene3D" id="1.10.1410.10">
    <property type="match status" value="1"/>
</dbReference>
<feature type="compositionally biased region" description="Polar residues" evidence="8">
    <location>
        <begin position="591"/>
        <end position="600"/>
    </location>
</feature>
<feature type="domain" description="VPS28 C-terminal" evidence="9">
    <location>
        <begin position="886"/>
        <end position="983"/>
    </location>
</feature>
<evidence type="ECO:0000256" key="7">
    <source>
        <dbReference type="PROSITE-ProRule" id="PRU00642"/>
    </source>
</evidence>
<feature type="compositionally biased region" description="Basic and acidic residues" evidence="8">
    <location>
        <begin position="621"/>
        <end position="630"/>
    </location>
</feature>
<dbReference type="SUPFAM" id="SSF81631">
    <property type="entry name" value="PAP/OAS1 substrate-binding domain"/>
    <property type="match status" value="1"/>
</dbReference>
<evidence type="ECO:0000259" key="10">
    <source>
        <dbReference type="PROSITE" id="PS51313"/>
    </source>
</evidence>
<name>A0AAD5U4P2_9FUNG</name>
<dbReference type="AlphaFoldDB" id="A0AAD5U4P2"/>
<dbReference type="PROSITE" id="PS51313">
    <property type="entry name" value="VPS28_N"/>
    <property type="match status" value="1"/>
</dbReference>